<evidence type="ECO:0000313" key="1">
    <source>
        <dbReference type="EMBL" id="VAW80285.1"/>
    </source>
</evidence>
<accession>A0A3B0YHB3</accession>
<gene>
    <name evidence="1" type="ORF">MNBD_GAMMA12-1926</name>
</gene>
<sequence>MKWNFITILLMLFSASTEAENTSNWSKGGANYAGAPHSEAVSKKHIRINEIVSKIQFDLRNNISMYPEHLSDLFKKRNDSWKEYVETTCNTIGIMTGSGGSWPSYYTLKCENNMADQRLFTLTNTSMCINRHIRNKEKYDIAACLYQSFSVKY</sequence>
<name>A0A3B0YHB3_9ZZZZ</name>
<protein>
    <recommendedName>
        <fullName evidence="2">Lysozyme inhibitor LprI N-terminal domain-containing protein</fullName>
    </recommendedName>
</protein>
<evidence type="ECO:0008006" key="2">
    <source>
        <dbReference type="Google" id="ProtNLM"/>
    </source>
</evidence>
<organism evidence="1">
    <name type="scientific">hydrothermal vent metagenome</name>
    <dbReference type="NCBI Taxonomy" id="652676"/>
    <lineage>
        <taxon>unclassified sequences</taxon>
        <taxon>metagenomes</taxon>
        <taxon>ecological metagenomes</taxon>
    </lineage>
</organism>
<dbReference type="EMBL" id="UOFL01000194">
    <property type="protein sequence ID" value="VAW80285.1"/>
    <property type="molecule type" value="Genomic_DNA"/>
</dbReference>
<dbReference type="AlphaFoldDB" id="A0A3B0YHB3"/>
<proteinExistence type="predicted"/>
<reference evidence="1" key="1">
    <citation type="submission" date="2018-06" db="EMBL/GenBank/DDBJ databases">
        <authorList>
            <person name="Zhirakovskaya E."/>
        </authorList>
    </citation>
    <scope>NUCLEOTIDE SEQUENCE</scope>
</reference>